<comment type="caution">
    <text evidence="3">The sequence shown here is derived from an EMBL/GenBank/DDBJ whole genome shotgun (WGS) entry which is preliminary data.</text>
</comment>
<dbReference type="Pfam" id="PF03732">
    <property type="entry name" value="Retrotrans_gag"/>
    <property type="match status" value="1"/>
</dbReference>
<organism evidence="3 4">
    <name type="scientific">Molorchus minor</name>
    <dbReference type="NCBI Taxonomy" id="1323400"/>
    <lineage>
        <taxon>Eukaryota</taxon>
        <taxon>Metazoa</taxon>
        <taxon>Ecdysozoa</taxon>
        <taxon>Arthropoda</taxon>
        <taxon>Hexapoda</taxon>
        <taxon>Insecta</taxon>
        <taxon>Pterygota</taxon>
        <taxon>Neoptera</taxon>
        <taxon>Endopterygota</taxon>
        <taxon>Coleoptera</taxon>
        <taxon>Polyphaga</taxon>
        <taxon>Cucujiformia</taxon>
        <taxon>Chrysomeloidea</taxon>
        <taxon>Cerambycidae</taxon>
        <taxon>Lamiinae</taxon>
        <taxon>Monochamini</taxon>
        <taxon>Molorchus</taxon>
    </lineage>
</organism>
<reference evidence="3" key="1">
    <citation type="journal article" date="2023" name="Insect Mol. Biol.">
        <title>Genome sequencing provides insights into the evolution of gene families encoding plant cell wall-degrading enzymes in longhorned beetles.</title>
        <authorList>
            <person name="Shin N.R."/>
            <person name="Okamura Y."/>
            <person name="Kirsch R."/>
            <person name="Pauchet Y."/>
        </authorList>
    </citation>
    <scope>NUCLEOTIDE SEQUENCE</scope>
    <source>
        <strain evidence="3">MMC_N1</strain>
    </source>
</reference>
<feature type="domain" description="Retrotransposon gag" evidence="2">
    <location>
        <begin position="100"/>
        <end position="177"/>
    </location>
</feature>
<feature type="compositionally biased region" description="Low complexity" evidence="1">
    <location>
        <begin position="298"/>
        <end position="309"/>
    </location>
</feature>
<protein>
    <recommendedName>
        <fullName evidence="2">Retrotransposon gag domain-containing protein</fullName>
    </recommendedName>
</protein>
<dbReference type="EMBL" id="JAPWTJ010000183">
    <property type="protein sequence ID" value="KAJ8981421.1"/>
    <property type="molecule type" value="Genomic_DNA"/>
</dbReference>
<evidence type="ECO:0000259" key="2">
    <source>
        <dbReference type="Pfam" id="PF03732"/>
    </source>
</evidence>
<gene>
    <name evidence="3" type="ORF">NQ317_015623</name>
</gene>
<dbReference type="Proteomes" id="UP001162164">
    <property type="component" value="Unassembled WGS sequence"/>
</dbReference>
<evidence type="ECO:0000313" key="3">
    <source>
        <dbReference type="EMBL" id="KAJ8981421.1"/>
    </source>
</evidence>
<sequence>MADESNDTINLSIPVEEFQRFQHEQQRSSATNNVDVNQLIASMQMMMQQNVTAILQMLASNQSIKLFSGEDLSQSKFWLESVESAAMLHHWPVEFTLETARSKLTGAAHHWYKARHANLLTWEQFKSEFKNTFIHENNLTHLWKTMSNRVQGPKEDLSLYFHEKVKLCTELHLSFDERKEQIAIGLTSREMATMMITKTHLDIDDLYRDLMAYERINAERRTRHLTSTNKPNVQTSMRSQKPNVATRENQPYSNDLSKRNKDTLLPAVLSQNVRRAHVLLVVRWNINKKSCPKKMDSRQSSSERSPDSSTNLVEQAEVVPSYQIQVILEVNNN</sequence>
<name>A0ABQ9JT43_9CUCU</name>
<accession>A0ABQ9JT43</accession>
<evidence type="ECO:0000313" key="4">
    <source>
        <dbReference type="Proteomes" id="UP001162164"/>
    </source>
</evidence>
<proteinExistence type="predicted"/>
<feature type="region of interest" description="Disordered" evidence="1">
    <location>
        <begin position="291"/>
        <end position="313"/>
    </location>
</feature>
<keyword evidence="4" id="KW-1185">Reference proteome</keyword>
<feature type="compositionally biased region" description="Polar residues" evidence="1">
    <location>
        <begin position="229"/>
        <end position="255"/>
    </location>
</feature>
<evidence type="ECO:0000256" key="1">
    <source>
        <dbReference type="SAM" id="MobiDB-lite"/>
    </source>
</evidence>
<dbReference type="InterPro" id="IPR005162">
    <property type="entry name" value="Retrotrans_gag_dom"/>
</dbReference>
<feature type="region of interest" description="Disordered" evidence="1">
    <location>
        <begin position="229"/>
        <end position="258"/>
    </location>
</feature>